<dbReference type="PROSITE" id="PS51257">
    <property type="entry name" value="PROKAR_LIPOPROTEIN"/>
    <property type="match status" value="1"/>
</dbReference>
<accession>B7J7Z7</accession>
<dbReference type="GeneID" id="65280349"/>
<sequence>MRSRILALGALALALSGCGSSHIDHHSNAQIGLGQVKRASACVKTRIIRFVDLHHSMMDYRQLRMAEKACGEVGDKQGIV</sequence>
<gene>
    <name evidence="1" type="ordered locus">AFE_1049</name>
</gene>
<dbReference type="KEGG" id="afr:AFE_1049"/>
<evidence type="ECO:0000313" key="1">
    <source>
        <dbReference type="EMBL" id="ACK79231.1"/>
    </source>
</evidence>
<dbReference type="Proteomes" id="UP000001362">
    <property type="component" value="Chromosome"/>
</dbReference>
<dbReference type="RefSeq" id="WP_012606759.1">
    <property type="nucleotide sequence ID" value="NC_011761.1"/>
</dbReference>
<dbReference type="EMBL" id="CP001219">
    <property type="protein sequence ID" value="ACK79231.1"/>
    <property type="molecule type" value="Genomic_DNA"/>
</dbReference>
<protein>
    <submittedName>
        <fullName evidence="1">Lipoprotein, putative</fullName>
    </submittedName>
</protein>
<organism evidence="1 2">
    <name type="scientific">Acidithiobacillus ferrooxidans (strain ATCC 23270 / DSM 14882 / CIP 104768 / NCIMB 8455)</name>
    <name type="common">Ferrobacillus ferrooxidans (strain ATCC 23270)</name>
    <dbReference type="NCBI Taxonomy" id="243159"/>
    <lineage>
        <taxon>Bacteria</taxon>
        <taxon>Pseudomonadati</taxon>
        <taxon>Pseudomonadota</taxon>
        <taxon>Acidithiobacillia</taxon>
        <taxon>Acidithiobacillales</taxon>
        <taxon>Acidithiobacillaceae</taxon>
        <taxon>Acidithiobacillus</taxon>
    </lineage>
</organism>
<evidence type="ECO:0000313" key="2">
    <source>
        <dbReference type="Proteomes" id="UP000001362"/>
    </source>
</evidence>
<keyword evidence="1" id="KW-0449">Lipoprotein</keyword>
<reference evidence="1 2" key="1">
    <citation type="journal article" date="2008" name="BMC Genomics">
        <title>Acidithiobacillus ferrooxidans metabolism: from genome sequence to industrial applications.</title>
        <authorList>
            <person name="Valdes J."/>
            <person name="Pedroso I."/>
            <person name="Quatrini R."/>
            <person name="Dodson R.J."/>
            <person name="Tettelin H."/>
            <person name="Blake R.II."/>
            <person name="Eisen J.A."/>
            <person name="Holmes D.S."/>
        </authorList>
    </citation>
    <scope>NUCLEOTIDE SEQUENCE [LARGE SCALE GENOMIC DNA]</scope>
    <source>
        <strain evidence="2">ATCC 23270 / DSM 14882 / CIP 104768 / NCIMB 8455</strain>
    </source>
</reference>
<proteinExistence type="predicted"/>
<keyword evidence="2" id="KW-1185">Reference proteome</keyword>
<name>B7J7Z7_ACIF2</name>
<dbReference type="HOGENOM" id="CLU_2581704_0_0_6"/>
<dbReference type="PaxDb" id="243159-AFE_1049"/>
<dbReference type="AlphaFoldDB" id="B7J7Z7"/>
<dbReference type="STRING" id="243159.AFE_1049"/>